<dbReference type="Gramene" id="KQL05357">
    <property type="protein sequence ID" value="KQL05357"/>
    <property type="gene ID" value="SETIT_005349mg"/>
</dbReference>
<dbReference type="EMBL" id="AGNK02003099">
    <property type="status" value="NOT_ANNOTATED_CDS"/>
    <property type="molecule type" value="Genomic_DNA"/>
</dbReference>
<sequence length="36" mass="4349">MKRQKNWKKKEKKSEAKIAFGQSCQRISITTHREMI</sequence>
<protein>
    <submittedName>
        <fullName evidence="1">Uncharacterized protein</fullName>
    </submittedName>
</protein>
<reference evidence="1" key="2">
    <citation type="submission" date="2018-08" db="UniProtKB">
        <authorList>
            <consortium name="EnsemblPlants"/>
        </authorList>
    </citation>
    <scope>IDENTIFICATION</scope>
    <source>
        <strain evidence="1">Yugu1</strain>
    </source>
</reference>
<dbReference type="InParanoid" id="K3XTU2"/>
<dbReference type="Proteomes" id="UP000004995">
    <property type="component" value="Unassembled WGS sequence"/>
</dbReference>
<evidence type="ECO:0000313" key="2">
    <source>
        <dbReference type="Proteomes" id="UP000004995"/>
    </source>
</evidence>
<dbReference type="AlphaFoldDB" id="K3XTU2"/>
<dbReference type="HOGENOM" id="CLU_3360594_0_0_1"/>
<name>K3XTU2_SETIT</name>
<reference evidence="2" key="1">
    <citation type="journal article" date="2012" name="Nat. Biotechnol.">
        <title>Reference genome sequence of the model plant Setaria.</title>
        <authorList>
            <person name="Bennetzen J.L."/>
            <person name="Schmutz J."/>
            <person name="Wang H."/>
            <person name="Percifield R."/>
            <person name="Hawkins J."/>
            <person name="Pontaroli A.C."/>
            <person name="Estep M."/>
            <person name="Feng L."/>
            <person name="Vaughn J.N."/>
            <person name="Grimwood J."/>
            <person name="Jenkins J."/>
            <person name="Barry K."/>
            <person name="Lindquist E."/>
            <person name="Hellsten U."/>
            <person name="Deshpande S."/>
            <person name="Wang X."/>
            <person name="Wu X."/>
            <person name="Mitros T."/>
            <person name="Triplett J."/>
            <person name="Yang X."/>
            <person name="Ye C.Y."/>
            <person name="Mauro-Herrera M."/>
            <person name="Wang L."/>
            <person name="Li P."/>
            <person name="Sharma M."/>
            <person name="Sharma R."/>
            <person name="Ronald P.C."/>
            <person name="Panaud O."/>
            <person name="Kellogg E.A."/>
            <person name="Brutnell T.P."/>
            <person name="Doust A.N."/>
            <person name="Tuskan G.A."/>
            <person name="Rokhsar D."/>
            <person name="Devos K.M."/>
        </authorList>
    </citation>
    <scope>NUCLEOTIDE SEQUENCE [LARGE SCALE GENOMIC DNA]</scope>
    <source>
        <strain evidence="2">cv. Yugu1</strain>
    </source>
</reference>
<organism evidence="1 2">
    <name type="scientific">Setaria italica</name>
    <name type="common">Foxtail millet</name>
    <name type="synonym">Panicum italicum</name>
    <dbReference type="NCBI Taxonomy" id="4555"/>
    <lineage>
        <taxon>Eukaryota</taxon>
        <taxon>Viridiplantae</taxon>
        <taxon>Streptophyta</taxon>
        <taxon>Embryophyta</taxon>
        <taxon>Tracheophyta</taxon>
        <taxon>Spermatophyta</taxon>
        <taxon>Magnoliopsida</taxon>
        <taxon>Liliopsida</taxon>
        <taxon>Poales</taxon>
        <taxon>Poaceae</taxon>
        <taxon>PACMAD clade</taxon>
        <taxon>Panicoideae</taxon>
        <taxon>Panicodae</taxon>
        <taxon>Paniceae</taxon>
        <taxon>Cenchrinae</taxon>
        <taxon>Setaria</taxon>
    </lineage>
</organism>
<proteinExistence type="predicted"/>
<accession>K3XTU2</accession>
<dbReference type="EnsemblPlants" id="KQL05357">
    <property type="protein sequence ID" value="KQL05357"/>
    <property type="gene ID" value="SETIT_005349mg"/>
</dbReference>
<keyword evidence="2" id="KW-1185">Reference proteome</keyword>
<evidence type="ECO:0000313" key="1">
    <source>
        <dbReference type="EnsemblPlants" id="KQL05357"/>
    </source>
</evidence>